<dbReference type="AlphaFoldDB" id="A0A9J6DMN5"/>
<feature type="region of interest" description="Disordered" evidence="1">
    <location>
        <begin position="80"/>
        <end position="117"/>
    </location>
</feature>
<accession>A0A9J6DMN5</accession>
<reference evidence="2" key="1">
    <citation type="journal article" date="2020" name="Cell">
        <title>Large-Scale Comparative Analyses of Tick Genomes Elucidate Their Genetic Diversity and Vector Capacities.</title>
        <authorList>
            <consortium name="Tick Genome and Microbiome Consortium (TIGMIC)"/>
            <person name="Jia N."/>
            <person name="Wang J."/>
            <person name="Shi W."/>
            <person name="Du L."/>
            <person name="Sun Y."/>
            <person name="Zhan W."/>
            <person name="Jiang J.F."/>
            <person name="Wang Q."/>
            <person name="Zhang B."/>
            <person name="Ji P."/>
            <person name="Bell-Sakyi L."/>
            <person name="Cui X.M."/>
            <person name="Yuan T.T."/>
            <person name="Jiang B.G."/>
            <person name="Yang W.F."/>
            <person name="Lam T.T."/>
            <person name="Chang Q.C."/>
            <person name="Ding S.J."/>
            <person name="Wang X.J."/>
            <person name="Zhu J.G."/>
            <person name="Ruan X.D."/>
            <person name="Zhao L."/>
            <person name="Wei J.T."/>
            <person name="Ye R.Z."/>
            <person name="Que T.C."/>
            <person name="Du C.H."/>
            <person name="Zhou Y.H."/>
            <person name="Cheng J.X."/>
            <person name="Dai P.F."/>
            <person name="Guo W.B."/>
            <person name="Han X.H."/>
            <person name="Huang E.J."/>
            <person name="Li L.F."/>
            <person name="Wei W."/>
            <person name="Gao Y.C."/>
            <person name="Liu J.Z."/>
            <person name="Shao H.Z."/>
            <person name="Wang X."/>
            <person name="Wang C.C."/>
            <person name="Yang T.C."/>
            <person name="Huo Q.B."/>
            <person name="Li W."/>
            <person name="Chen H.Y."/>
            <person name="Chen S.E."/>
            <person name="Zhou L.G."/>
            <person name="Ni X.B."/>
            <person name="Tian J.H."/>
            <person name="Sheng Y."/>
            <person name="Liu T."/>
            <person name="Pan Y.S."/>
            <person name="Xia L.Y."/>
            <person name="Li J."/>
            <person name="Zhao F."/>
            <person name="Cao W.C."/>
        </authorList>
    </citation>
    <scope>NUCLEOTIDE SEQUENCE</scope>
    <source>
        <strain evidence="2">Rmic-2018</strain>
    </source>
</reference>
<evidence type="ECO:0000256" key="1">
    <source>
        <dbReference type="SAM" id="MobiDB-lite"/>
    </source>
</evidence>
<protein>
    <submittedName>
        <fullName evidence="2">Uncharacterized protein</fullName>
    </submittedName>
</protein>
<comment type="caution">
    <text evidence="2">The sequence shown here is derived from an EMBL/GenBank/DDBJ whole genome shotgun (WGS) entry which is preliminary data.</text>
</comment>
<proteinExistence type="predicted"/>
<dbReference type="Proteomes" id="UP000821866">
    <property type="component" value="Chromosome 6"/>
</dbReference>
<name>A0A9J6DMN5_RHIMP</name>
<evidence type="ECO:0000313" key="3">
    <source>
        <dbReference type="Proteomes" id="UP000821866"/>
    </source>
</evidence>
<gene>
    <name evidence="2" type="ORF">HPB51_014758</name>
</gene>
<reference evidence="2" key="2">
    <citation type="submission" date="2021-09" db="EMBL/GenBank/DDBJ databases">
        <authorList>
            <person name="Jia N."/>
            <person name="Wang J."/>
            <person name="Shi W."/>
            <person name="Du L."/>
            <person name="Sun Y."/>
            <person name="Zhan W."/>
            <person name="Jiang J."/>
            <person name="Wang Q."/>
            <person name="Zhang B."/>
            <person name="Ji P."/>
            <person name="Sakyi L.B."/>
            <person name="Cui X."/>
            <person name="Yuan T."/>
            <person name="Jiang B."/>
            <person name="Yang W."/>
            <person name="Lam T.T.-Y."/>
            <person name="Chang Q."/>
            <person name="Ding S."/>
            <person name="Wang X."/>
            <person name="Zhu J."/>
            <person name="Ruan X."/>
            <person name="Zhao L."/>
            <person name="Wei J."/>
            <person name="Que T."/>
            <person name="Du C."/>
            <person name="Cheng J."/>
            <person name="Dai P."/>
            <person name="Han X."/>
            <person name="Huang E."/>
            <person name="Gao Y."/>
            <person name="Liu J."/>
            <person name="Shao H."/>
            <person name="Ye R."/>
            <person name="Li L."/>
            <person name="Wei W."/>
            <person name="Wang X."/>
            <person name="Wang C."/>
            <person name="Huo Q."/>
            <person name="Li W."/>
            <person name="Guo W."/>
            <person name="Chen H."/>
            <person name="Chen S."/>
            <person name="Zhou L."/>
            <person name="Zhou L."/>
            <person name="Ni X."/>
            <person name="Tian J."/>
            <person name="Zhou Y."/>
            <person name="Sheng Y."/>
            <person name="Liu T."/>
            <person name="Pan Y."/>
            <person name="Xia L."/>
            <person name="Li J."/>
            <person name="Zhao F."/>
            <person name="Cao W."/>
        </authorList>
    </citation>
    <scope>NUCLEOTIDE SEQUENCE</scope>
    <source>
        <strain evidence="2">Rmic-2018</strain>
        <tissue evidence="2">Larvae</tissue>
    </source>
</reference>
<dbReference type="EMBL" id="JABSTU010000008">
    <property type="protein sequence ID" value="KAH8023509.1"/>
    <property type="molecule type" value="Genomic_DNA"/>
</dbReference>
<sequence length="287" mass="31586">MRAVANGHRCGGASSLSVGWLAREMFVLGGHSITLLRLWPRWEIIRGKTRNVSSFLRRCCQVRFVVLTRRGVTTTDDRREVKGGNVRSRQTGGKKEAATHLGKAGPSKGVVSPPRDLLGKRDRGAKPFLRNRAPACPLQTTQQHVVVCSWTRRVRLPGDLLRKRRRWRRIQRPAAPLSSPVTGGMRQRLVVSPLAVGFTEGFKMVCHRKEASADGVVTAGASRVLRVSGFGREEKPASCLSLSLDSPSGGPPEVARCAAQDLWREQHCAAAVIGSRAPPRRDAEKRR</sequence>
<organism evidence="2 3">
    <name type="scientific">Rhipicephalus microplus</name>
    <name type="common">Cattle tick</name>
    <name type="synonym">Boophilus microplus</name>
    <dbReference type="NCBI Taxonomy" id="6941"/>
    <lineage>
        <taxon>Eukaryota</taxon>
        <taxon>Metazoa</taxon>
        <taxon>Ecdysozoa</taxon>
        <taxon>Arthropoda</taxon>
        <taxon>Chelicerata</taxon>
        <taxon>Arachnida</taxon>
        <taxon>Acari</taxon>
        <taxon>Parasitiformes</taxon>
        <taxon>Ixodida</taxon>
        <taxon>Ixodoidea</taxon>
        <taxon>Ixodidae</taxon>
        <taxon>Rhipicephalinae</taxon>
        <taxon>Rhipicephalus</taxon>
        <taxon>Boophilus</taxon>
    </lineage>
</organism>
<evidence type="ECO:0000313" key="2">
    <source>
        <dbReference type="EMBL" id="KAH8023509.1"/>
    </source>
</evidence>
<keyword evidence="3" id="KW-1185">Reference proteome</keyword>